<feature type="chain" id="PRO_5032527072" description="beta-N-acetylhexosaminidase" evidence="7">
    <location>
        <begin position="19"/>
        <end position="665"/>
    </location>
</feature>
<evidence type="ECO:0000259" key="9">
    <source>
        <dbReference type="Pfam" id="PF02838"/>
    </source>
</evidence>
<dbReference type="InterPro" id="IPR015883">
    <property type="entry name" value="Glyco_hydro_20_cat"/>
</dbReference>
<dbReference type="AlphaFoldDB" id="A0A7S7NL07"/>
<feature type="active site" description="Proton donor" evidence="6">
    <location>
        <position position="293"/>
    </location>
</feature>
<dbReference type="SUPFAM" id="SSF51445">
    <property type="entry name" value="(Trans)glycosidases"/>
    <property type="match status" value="1"/>
</dbReference>
<keyword evidence="4" id="KW-0378">Hydrolase</keyword>
<dbReference type="Pfam" id="PF02838">
    <property type="entry name" value="Glyco_hydro_20b"/>
    <property type="match status" value="1"/>
</dbReference>
<dbReference type="Gene3D" id="3.20.20.80">
    <property type="entry name" value="Glycosidases"/>
    <property type="match status" value="1"/>
</dbReference>
<feature type="signal peptide" evidence="7">
    <location>
        <begin position="1"/>
        <end position="18"/>
    </location>
</feature>
<dbReference type="EMBL" id="CP063849">
    <property type="protein sequence ID" value="QOY85595.1"/>
    <property type="molecule type" value="Genomic_DNA"/>
</dbReference>
<dbReference type="InterPro" id="IPR015882">
    <property type="entry name" value="HEX_bac_N"/>
</dbReference>
<keyword evidence="7" id="KW-0732">Signal</keyword>
<evidence type="ECO:0000256" key="4">
    <source>
        <dbReference type="ARBA" id="ARBA00022801"/>
    </source>
</evidence>
<evidence type="ECO:0000313" key="10">
    <source>
        <dbReference type="EMBL" id="QOY85595.1"/>
    </source>
</evidence>
<comment type="similarity">
    <text evidence="2">Belongs to the glycosyl hydrolase 20 family.</text>
</comment>
<dbReference type="EC" id="3.2.1.52" evidence="3"/>
<evidence type="ECO:0000313" key="11">
    <source>
        <dbReference type="Proteomes" id="UP000593892"/>
    </source>
</evidence>
<gene>
    <name evidence="10" type="ORF">IRI77_22545</name>
</gene>
<keyword evidence="5" id="KW-0326">Glycosidase</keyword>
<evidence type="ECO:0000256" key="5">
    <source>
        <dbReference type="ARBA" id="ARBA00023295"/>
    </source>
</evidence>
<dbReference type="PANTHER" id="PTHR22600">
    <property type="entry name" value="BETA-HEXOSAMINIDASE"/>
    <property type="match status" value="1"/>
</dbReference>
<keyword evidence="11" id="KW-1185">Reference proteome</keyword>
<dbReference type="PRINTS" id="PR00738">
    <property type="entry name" value="GLHYDRLASE20"/>
</dbReference>
<dbReference type="Proteomes" id="UP000593892">
    <property type="component" value="Chromosome"/>
</dbReference>
<comment type="catalytic activity">
    <reaction evidence="1">
        <text>Hydrolysis of terminal non-reducing N-acetyl-D-hexosamine residues in N-acetyl-beta-D-hexosaminides.</text>
        <dbReference type="EC" id="3.2.1.52"/>
    </reaction>
</comment>
<dbReference type="SUPFAM" id="SSF55545">
    <property type="entry name" value="beta-N-acetylhexosaminidase-like domain"/>
    <property type="match status" value="1"/>
</dbReference>
<accession>A0A7S7NL07</accession>
<dbReference type="GO" id="GO:0030203">
    <property type="term" value="P:glycosaminoglycan metabolic process"/>
    <property type="evidence" value="ECO:0007669"/>
    <property type="project" value="TreeGrafter"/>
</dbReference>
<evidence type="ECO:0000259" key="8">
    <source>
        <dbReference type="Pfam" id="PF00728"/>
    </source>
</evidence>
<organism evidence="10 11">
    <name type="scientific">Paludibaculum fermentans</name>
    <dbReference type="NCBI Taxonomy" id="1473598"/>
    <lineage>
        <taxon>Bacteria</taxon>
        <taxon>Pseudomonadati</taxon>
        <taxon>Acidobacteriota</taxon>
        <taxon>Terriglobia</taxon>
        <taxon>Bryobacterales</taxon>
        <taxon>Bryobacteraceae</taxon>
        <taxon>Paludibaculum</taxon>
    </lineage>
</organism>
<sequence length="665" mass="74724">MLIRLGAALLAASTLVPAQDLPLLPQPHSLQRGPGSLKLIRPTLGFAAKPDKDDALVERALRDILHHAGISATSSTAAPVILLERTSHQQSWQWDDAPGPNSSEAYSLKITPTRVHLKAATARGLFYAVQTLRQLLSPSATLPIVEINDWPAMRLRGFMLDLSHGPFPKFDELKRQVDFLARWKANQFYLYSETNIELDGYPLLSASARLTKAQVRELVAYAHDRFIDVVPCVELYGHLHDLARIETYSALAEMPHGGEINPLNPKAQALISDWVNQLTALFPSPWFHVGMDETYELGKVPGRQLEPARAGEIYLRFFEQVSTLVAARGKRVMIWGDILLQHPEVIPHVPAGTVAIPWRYSDEPDYDRFVAPLATAKVNSLLGSGVWNYYDAVPDFDHTLRNVDGLIKSARKHGSLGILHTEWTDCGQVLLRMADPAVAYGPIASWNHETLSHAQVYDRYARLLHPRHAAAVSRLLATVSESQGALENALGTRVFQTLWANPLEPRRLERARTHASSIREARIQAETAQADLLALLKDGADPFYESLLYGARLLDYIALRQLYALELDEFREAHAKDPKLANYRLLFGIETSETDHSRLFDLMEAAGELRAQLRTLWLRDYVPYRLETALGRWQGEFDLWRNLQEKIAHPVKSYREGDPPPSLLP</sequence>
<evidence type="ECO:0000256" key="6">
    <source>
        <dbReference type="PIRSR" id="PIRSR625705-1"/>
    </source>
</evidence>
<evidence type="ECO:0000256" key="2">
    <source>
        <dbReference type="ARBA" id="ARBA00006285"/>
    </source>
</evidence>
<dbReference type="GO" id="GO:0004563">
    <property type="term" value="F:beta-N-acetylhexosaminidase activity"/>
    <property type="evidence" value="ECO:0007669"/>
    <property type="project" value="UniProtKB-EC"/>
</dbReference>
<dbReference type="InterPro" id="IPR029018">
    <property type="entry name" value="Hex-like_dom2"/>
</dbReference>
<dbReference type="RefSeq" id="WP_194447265.1">
    <property type="nucleotide sequence ID" value="NZ_CP063849.1"/>
</dbReference>
<dbReference type="GO" id="GO:0016020">
    <property type="term" value="C:membrane"/>
    <property type="evidence" value="ECO:0007669"/>
    <property type="project" value="TreeGrafter"/>
</dbReference>
<feature type="domain" description="Glycoside hydrolase family 20 catalytic" evidence="8">
    <location>
        <begin position="156"/>
        <end position="359"/>
    </location>
</feature>
<dbReference type="Pfam" id="PF00728">
    <property type="entry name" value="Glyco_hydro_20"/>
    <property type="match status" value="1"/>
</dbReference>
<dbReference type="Gene3D" id="3.30.379.10">
    <property type="entry name" value="Chitobiase/beta-hexosaminidase domain 2-like"/>
    <property type="match status" value="1"/>
</dbReference>
<reference evidence="10 11" key="1">
    <citation type="submission" date="2020-10" db="EMBL/GenBank/DDBJ databases">
        <title>Complete genome sequence of Paludibaculum fermentans P105T, a facultatively anaerobic acidobacterium capable of dissimilatory Fe(III) reduction.</title>
        <authorList>
            <person name="Dedysh S.N."/>
            <person name="Beletsky A.V."/>
            <person name="Kulichevskaya I.S."/>
            <person name="Mardanov A.V."/>
            <person name="Ravin N.V."/>
        </authorList>
    </citation>
    <scope>NUCLEOTIDE SEQUENCE [LARGE SCALE GENOMIC DNA]</scope>
    <source>
        <strain evidence="10 11">P105</strain>
    </source>
</reference>
<proteinExistence type="inferred from homology"/>
<evidence type="ECO:0000256" key="3">
    <source>
        <dbReference type="ARBA" id="ARBA00012663"/>
    </source>
</evidence>
<name>A0A7S7NL07_PALFE</name>
<dbReference type="PANTHER" id="PTHR22600:SF57">
    <property type="entry name" value="BETA-N-ACETYLHEXOSAMINIDASE"/>
    <property type="match status" value="1"/>
</dbReference>
<evidence type="ECO:0000256" key="1">
    <source>
        <dbReference type="ARBA" id="ARBA00001231"/>
    </source>
</evidence>
<feature type="domain" description="Beta-hexosaminidase bacterial type N-terminal" evidence="9">
    <location>
        <begin position="22"/>
        <end position="150"/>
    </location>
</feature>
<dbReference type="InterPro" id="IPR017853">
    <property type="entry name" value="GH"/>
</dbReference>
<protein>
    <recommendedName>
        <fullName evidence="3">beta-N-acetylhexosaminidase</fullName>
        <ecNumber evidence="3">3.2.1.52</ecNumber>
    </recommendedName>
</protein>
<dbReference type="KEGG" id="pfer:IRI77_22545"/>
<dbReference type="InterPro" id="IPR025705">
    <property type="entry name" value="Beta_hexosaminidase_sua/sub"/>
</dbReference>
<dbReference type="GO" id="GO:0005975">
    <property type="term" value="P:carbohydrate metabolic process"/>
    <property type="evidence" value="ECO:0007669"/>
    <property type="project" value="InterPro"/>
</dbReference>
<evidence type="ECO:0000256" key="7">
    <source>
        <dbReference type="SAM" id="SignalP"/>
    </source>
</evidence>